<reference evidence="1" key="1">
    <citation type="submission" date="2020-05" db="EMBL/GenBank/DDBJ databases">
        <title>Large-scale comparative analyses of tick genomes elucidate their genetic diversity and vector capacities.</title>
        <authorList>
            <person name="Jia N."/>
            <person name="Wang J."/>
            <person name="Shi W."/>
            <person name="Du L."/>
            <person name="Sun Y."/>
            <person name="Zhan W."/>
            <person name="Jiang J."/>
            <person name="Wang Q."/>
            <person name="Zhang B."/>
            <person name="Ji P."/>
            <person name="Sakyi L.B."/>
            <person name="Cui X."/>
            <person name="Yuan T."/>
            <person name="Jiang B."/>
            <person name="Yang W."/>
            <person name="Lam T.T.-Y."/>
            <person name="Chang Q."/>
            <person name="Ding S."/>
            <person name="Wang X."/>
            <person name="Zhu J."/>
            <person name="Ruan X."/>
            <person name="Zhao L."/>
            <person name="Wei J."/>
            <person name="Que T."/>
            <person name="Du C."/>
            <person name="Cheng J."/>
            <person name="Dai P."/>
            <person name="Han X."/>
            <person name="Huang E."/>
            <person name="Gao Y."/>
            <person name="Liu J."/>
            <person name="Shao H."/>
            <person name="Ye R."/>
            <person name="Li L."/>
            <person name="Wei W."/>
            <person name="Wang X."/>
            <person name="Wang C."/>
            <person name="Yang T."/>
            <person name="Huo Q."/>
            <person name="Li W."/>
            <person name="Guo W."/>
            <person name="Chen H."/>
            <person name="Zhou L."/>
            <person name="Ni X."/>
            <person name="Tian J."/>
            <person name="Zhou Y."/>
            <person name="Sheng Y."/>
            <person name="Liu T."/>
            <person name="Pan Y."/>
            <person name="Xia L."/>
            <person name="Li J."/>
            <person name="Zhao F."/>
            <person name="Cao W."/>
        </authorList>
    </citation>
    <scope>NUCLEOTIDE SEQUENCE</scope>
    <source>
        <strain evidence="1">Hyas-2018</strain>
    </source>
</reference>
<organism evidence="1 2">
    <name type="scientific">Hyalomma asiaticum</name>
    <name type="common">Tick</name>
    <dbReference type="NCBI Taxonomy" id="266040"/>
    <lineage>
        <taxon>Eukaryota</taxon>
        <taxon>Metazoa</taxon>
        <taxon>Ecdysozoa</taxon>
        <taxon>Arthropoda</taxon>
        <taxon>Chelicerata</taxon>
        <taxon>Arachnida</taxon>
        <taxon>Acari</taxon>
        <taxon>Parasitiformes</taxon>
        <taxon>Ixodida</taxon>
        <taxon>Ixodoidea</taxon>
        <taxon>Ixodidae</taxon>
        <taxon>Hyalomminae</taxon>
        <taxon>Hyalomma</taxon>
    </lineage>
</organism>
<sequence>MQDKRGSRRRSPGQTSSNLSASETARKQAPNKPGKRPTPADQLAGQQVAPPDRTRSKQAAASSTSLSSLYPSALLLEEAILPVDQLIGRWGSERAAIRRIRTT</sequence>
<evidence type="ECO:0000313" key="2">
    <source>
        <dbReference type="Proteomes" id="UP000821845"/>
    </source>
</evidence>
<protein>
    <submittedName>
        <fullName evidence="1">Uncharacterized protein</fullName>
    </submittedName>
</protein>
<evidence type="ECO:0000313" key="1">
    <source>
        <dbReference type="EMBL" id="KAH6921779.1"/>
    </source>
</evidence>
<comment type="caution">
    <text evidence="1">The sequence shown here is derived from an EMBL/GenBank/DDBJ whole genome shotgun (WGS) entry which is preliminary data.</text>
</comment>
<gene>
    <name evidence="1" type="ORF">HPB50_004908</name>
</gene>
<dbReference type="Proteomes" id="UP000821845">
    <property type="component" value="Chromosome 9"/>
</dbReference>
<dbReference type="EMBL" id="CM023489">
    <property type="protein sequence ID" value="KAH6921779.1"/>
    <property type="molecule type" value="Genomic_DNA"/>
</dbReference>
<name>A0ACB7RJ12_HYAAI</name>
<keyword evidence="2" id="KW-1185">Reference proteome</keyword>
<accession>A0ACB7RJ12</accession>
<proteinExistence type="predicted"/>